<dbReference type="PRINTS" id="PR00625">
    <property type="entry name" value="JDOMAIN"/>
</dbReference>
<dbReference type="Proteomes" id="UP000789595">
    <property type="component" value="Unassembled WGS sequence"/>
</dbReference>
<dbReference type="PANTHER" id="PTHR44360:SF1">
    <property type="entry name" value="DNAJ HOMOLOG SUBFAMILY B MEMBER 9"/>
    <property type="match status" value="1"/>
</dbReference>
<dbReference type="SMART" id="SM00271">
    <property type="entry name" value="DnaJ"/>
    <property type="match status" value="1"/>
</dbReference>
<dbReference type="CDD" id="cd06257">
    <property type="entry name" value="DnaJ"/>
    <property type="match status" value="1"/>
</dbReference>
<dbReference type="InterPro" id="IPR018253">
    <property type="entry name" value="DnaJ_domain_CS"/>
</dbReference>
<sequence>MGDSESSLFSFFFYVLFVYPATNWLLKPGRFSRTKGLTYAISLLVAIAAVKTGLELKEQGPNYYQLMKVGRSATALEIKRSYKKMSLELHPDKNPSATALDDFATLKNAYDVLMDMDAREVYDRFGPEKLKQKVAVIDEYKVLVEVAIFYAAWGIMTWMLTLGKHNSNARQWVFTGMIAMLVVEVMMLLKEIELPAWFLPAMTAHELIQLGHNLFPAFLNGCRCIGAYLFVDLDGHQRALLGALHEQNKEVLRALRDIQTSIQNGGGAGPARPMSVGDAMRNLEAELEGKDIKHPSEVNIFSDGFPDGKKKSNANLYLMIGGYIVLYYIFAGNQAASA</sequence>
<keyword evidence="2" id="KW-0472">Membrane</keyword>
<organism evidence="4 5">
    <name type="scientific">Pelagomonas calceolata</name>
    <dbReference type="NCBI Taxonomy" id="35677"/>
    <lineage>
        <taxon>Eukaryota</taxon>
        <taxon>Sar</taxon>
        <taxon>Stramenopiles</taxon>
        <taxon>Ochrophyta</taxon>
        <taxon>Pelagophyceae</taxon>
        <taxon>Pelagomonadales</taxon>
        <taxon>Pelagomonadaceae</taxon>
        <taxon>Pelagomonas</taxon>
    </lineage>
</organism>
<dbReference type="InterPro" id="IPR036869">
    <property type="entry name" value="J_dom_sf"/>
</dbReference>
<feature type="transmembrane region" description="Helical" evidence="2">
    <location>
        <begin position="142"/>
        <end position="160"/>
    </location>
</feature>
<keyword evidence="2" id="KW-1133">Transmembrane helix</keyword>
<evidence type="ECO:0000256" key="2">
    <source>
        <dbReference type="SAM" id="Phobius"/>
    </source>
</evidence>
<dbReference type="OrthoDB" id="552049at2759"/>
<dbReference type="PROSITE" id="PS50076">
    <property type="entry name" value="DNAJ_2"/>
    <property type="match status" value="1"/>
</dbReference>
<dbReference type="GO" id="GO:0005783">
    <property type="term" value="C:endoplasmic reticulum"/>
    <property type="evidence" value="ECO:0007669"/>
    <property type="project" value="TreeGrafter"/>
</dbReference>
<dbReference type="PANTHER" id="PTHR44360">
    <property type="entry name" value="DNAJ HOMOLOG SUBFAMILY B MEMBER 9"/>
    <property type="match status" value="1"/>
</dbReference>
<dbReference type="EMBL" id="CAKKNE010000001">
    <property type="protein sequence ID" value="CAH0365985.1"/>
    <property type="molecule type" value="Genomic_DNA"/>
</dbReference>
<dbReference type="InterPro" id="IPR051948">
    <property type="entry name" value="Hsp70_co-chaperone_J-domain"/>
</dbReference>
<dbReference type="GO" id="GO:0051787">
    <property type="term" value="F:misfolded protein binding"/>
    <property type="evidence" value="ECO:0007669"/>
    <property type="project" value="TreeGrafter"/>
</dbReference>
<keyword evidence="2" id="KW-0812">Transmembrane</keyword>
<keyword evidence="1" id="KW-0143">Chaperone</keyword>
<evidence type="ECO:0000256" key="1">
    <source>
        <dbReference type="ARBA" id="ARBA00023186"/>
    </source>
</evidence>
<evidence type="ECO:0000259" key="3">
    <source>
        <dbReference type="PROSITE" id="PS50076"/>
    </source>
</evidence>
<comment type="caution">
    <text evidence="4">The sequence shown here is derived from an EMBL/GenBank/DDBJ whole genome shotgun (WGS) entry which is preliminary data.</text>
</comment>
<name>A0A8J2WF40_9STRA</name>
<keyword evidence="5" id="KW-1185">Reference proteome</keyword>
<dbReference type="Pfam" id="PF00226">
    <property type="entry name" value="DnaJ"/>
    <property type="match status" value="1"/>
</dbReference>
<feature type="transmembrane region" description="Helical" evidence="2">
    <location>
        <begin position="314"/>
        <end position="331"/>
    </location>
</feature>
<dbReference type="GO" id="GO:0036503">
    <property type="term" value="P:ERAD pathway"/>
    <property type="evidence" value="ECO:0007669"/>
    <property type="project" value="TreeGrafter"/>
</dbReference>
<dbReference type="PROSITE" id="PS00636">
    <property type="entry name" value="DNAJ_1"/>
    <property type="match status" value="1"/>
</dbReference>
<dbReference type="SUPFAM" id="SSF46565">
    <property type="entry name" value="Chaperone J-domain"/>
    <property type="match status" value="1"/>
</dbReference>
<dbReference type="InterPro" id="IPR001623">
    <property type="entry name" value="DnaJ_domain"/>
</dbReference>
<proteinExistence type="predicted"/>
<gene>
    <name evidence="4" type="ORF">PECAL_1P24520</name>
</gene>
<feature type="domain" description="J" evidence="3">
    <location>
        <begin position="62"/>
        <end position="126"/>
    </location>
</feature>
<accession>A0A8J2WF40</accession>
<protein>
    <recommendedName>
        <fullName evidence="3">J domain-containing protein</fullName>
    </recommendedName>
</protein>
<evidence type="ECO:0000313" key="4">
    <source>
        <dbReference type="EMBL" id="CAH0365985.1"/>
    </source>
</evidence>
<dbReference type="GO" id="GO:0051087">
    <property type="term" value="F:protein-folding chaperone binding"/>
    <property type="evidence" value="ECO:0007669"/>
    <property type="project" value="TreeGrafter"/>
</dbReference>
<reference evidence="4" key="1">
    <citation type="submission" date="2021-11" db="EMBL/GenBank/DDBJ databases">
        <authorList>
            <consortium name="Genoscope - CEA"/>
            <person name="William W."/>
        </authorList>
    </citation>
    <scope>NUCLEOTIDE SEQUENCE</scope>
</reference>
<dbReference type="Gene3D" id="1.10.287.110">
    <property type="entry name" value="DnaJ domain"/>
    <property type="match status" value="1"/>
</dbReference>
<feature type="transmembrane region" description="Helical" evidence="2">
    <location>
        <begin position="6"/>
        <end position="26"/>
    </location>
</feature>
<dbReference type="AlphaFoldDB" id="A0A8J2WF40"/>
<evidence type="ECO:0000313" key="5">
    <source>
        <dbReference type="Proteomes" id="UP000789595"/>
    </source>
</evidence>
<feature type="transmembrane region" description="Helical" evidence="2">
    <location>
        <begin position="172"/>
        <end position="189"/>
    </location>
</feature>